<protein>
    <submittedName>
        <fullName evidence="2">Uncharacterized protein</fullName>
    </submittedName>
</protein>
<organism evidence="2 3">
    <name type="scientific">Adineta steineri</name>
    <dbReference type="NCBI Taxonomy" id="433720"/>
    <lineage>
        <taxon>Eukaryota</taxon>
        <taxon>Metazoa</taxon>
        <taxon>Spiralia</taxon>
        <taxon>Gnathifera</taxon>
        <taxon>Rotifera</taxon>
        <taxon>Eurotatoria</taxon>
        <taxon>Bdelloidea</taxon>
        <taxon>Adinetida</taxon>
        <taxon>Adinetidae</taxon>
        <taxon>Adineta</taxon>
    </lineage>
</organism>
<comment type="caution">
    <text evidence="2">The sequence shown here is derived from an EMBL/GenBank/DDBJ whole genome shotgun (WGS) entry which is preliminary data.</text>
</comment>
<dbReference type="EMBL" id="CAJOBB010018401">
    <property type="protein sequence ID" value="CAF4348623.1"/>
    <property type="molecule type" value="Genomic_DNA"/>
</dbReference>
<reference evidence="2" key="1">
    <citation type="submission" date="2021-02" db="EMBL/GenBank/DDBJ databases">
        <authorList>
            <person name="Nowell W R."/>
        </authorList>
    </citation>
    <scope>NUCLEOTIDE SEQUENCE</scope>
</reference>
<feature type="region of interest" description="Disordered" evidence="1">
    <location>
        <begin position="61"/>
        <end position="110"/>
    </location>
</feature>
<accession>A0A820L6R8</accession>
<dbReference type="AlphaFoldDB" id="A0A820L6R8"/>
<proteinExistence type="predicted"/>
<evidence type="ECO:0000313" key="3">
    <source>
        <dbReference type="Proteomes" id="UP000663868"/>
    </source>
</evidence>
<evidence type="ECO:0000313" key="2">
    <source>
        <dbReference type="EMBL" id="CAF4348623.1"/>
    </source>
</evidence>
<evidence type="ECO:0000256" key="1">
    <source>
        <dbReference type="SAM" id="MobiDB-lite"/>
    </source>
</evidence>
<feature type="compositionally biased region" description="Polar residues" evidence="1">
    <location>
        <begin position="78"/>
        <end position="93"/>
    </location>
</feature>
<sequence>LLLIGILGIGLMQFRRRQNLQPMPSIPLPTNVRSALNNFRNFITRSTDNINIVRFRNARPNTTSTTSTMESPPVFSNPMFNATTSSKQSSVSNEPAKLNVELHPPPSKPNRKSLYSFLLKYHFLK</sequence>
<gene>
    <name evidence="2" type="ORF">KXQ929_LOCUS48134</name>
</gene>
<dbReference type="Proteomes" id="UP000663868">
    <property type="component" value="Unassembled WGS sequence"/>
</dbReference>
<name>A0A820L6R8_9BILA</name>
<feature type="non-terminal residue" evidence="2">
    <location>
        <position position="1"/>
    </location>
</feature>